<evidence type="ECO:0000256" key="1">
    <source>
        <dbReference type="SAM" id="MobiDB-lite"/>
    </source>
</evidence>
<comment type="caution">
    <text evidence="3">The sequence shown here is derived from an EMBL/GenBank/DDBJ whole genome shotgun (WGS) entry which is preliminary data.</text>
</comment>
<evidence type="ECO:0000259" key="2">
    <source>
        <dbReference type="PROSITE" id="PS50804"/>
    </source>
</evidence>
<reference evidence="3" key="1">
    <citation type="submission" date="2022-08" db="EMBL/GenBank/DDBJ databases">
        <title>Genome sequencing of akame (Lates japonicus).</title>
        <authorList>
            <person name="Hashiguchi Y."/>
            <person name="Takahashi H."/>
        </authorList>
    </citation>
    <scope>NUCLEOTIDE SEQUENCE</scope>
    <source>
        <strain evidence="3">Kochi</strain>
    </source>
</reference>
<dbReference type="PROSITE" id="PS50804">
    <property type="entry name" value="SCAN_BOX"/>
    <property type="match status" value="1"/>
</dbReference>
<feature type="region of interest" description="Disordered" evidence="1">
    <location>
        <begin position="73"/>
        <end position="115"/>
    </location>
</feature>
<evidence type="ECO:0000313" key="4">
    <source>
        <dbReference type="Proteomes" id="UP001279410"/>
    </source>
</evidence>
<dbReference type="InterPro" id="IPR038269">
    <property type="entry name" value="SCAN_sf"/>
</dbReference>
<dbReference type="SUPFAM" id="SSF47353">
    <property type="entry name" value="Retrovirus capsid dimerization domain-like"/>
    <property type="match status" value="1"/>
</dbReference>
<dbReference type="Gene3D" id="1.10.4020.10">
    <property type="entry name" value="DNA breaking-rejoining enzymes"/>
    <property type="match status" value="1"/>
</dbReference>
<dbReference type="PANTHER" id="PTHR46888">
    <property type="entry name" value="ZINC KNUCKLE DOMAINCONTAINING PROTEIN-RELATED"/>
    <property type="match status" value="1"/>
</dbReference>
<dbReference type="AlphaFoldDB" id="A0AAD3NKP4"/>
<dbReference type="InterPro" id="IPR003309">
    <property type="entry name" value="SCAN_dom"/>
</dbReference>
<feature type="region of interest" description="Disordered" evidence="1">
    <location>
        <begin position="146"/>
        <end position="166"/>
    </location>
</feature>
<protein>
    <recommendedName>
        <fullName evidence="2">SCAN box domain-containing protein</fullName>
    </recommendedName>
</protein>
<dbReference type="PANTHER" id="PTHR46888:SF1">
    <property type="entry name" value="RIBONUCLEASE H"/>
    <property type="match status" value="1"/>
</dbReference>
<evidence type="ECO:0000313" key="3">
    <source>
        <dbReference type="EMBL" id="GLD74788.1"/>
    </source>
</evidence>
<dbReference type="Pfam" id="PF02023">
    <property type="entry name" value="SCAN"/>
    <property type="match status" value="1"/>
</dbReference>
<gene>
    <name evidence="3" type="ORF">AKAME5_002612000</name>
</gene>
<feature type="domain" description="SCAN box" evidence="2">
    <location>
        <begin position="21"/>
        <end position="65"/>
    </location>
</feature>
<sequence>MGLMCSRICAWSPSFGSETRVHTYEALYDPVVLEQFKNLLPSSIATFVVEHKVKTAAEAAALADEYVLTQRGDHEHRARDGSDFRGDGSKSRPAGKRWEETAGPRHATPEKATRSQLYYNSKKPDKSAQCFPSVFTACAVTRAMRRRESEPGAEQSDTEGNEAPAMSIPNSLLSVSRGELAQEQSSDPSLSELFHMVLPGANGMSAARGYILQDQELVLEKGVAKGHQRLGFLVTLGPVCH</sequence>
<name>A0AAD3NKP4_LATJO</name>
<dbReference type="Proteomes" id="UP001279410">
    <property type="component" value="Unassembled WGS sequence"/>
</dbReference>
<organism evidence="3 4">
    <name type="scientific">Lates japonicus</name>
    <name type="common">Japanese lates</name>
    <dbReference type="NCBI Taxonomy" id="270547"/>
    <lineage>
        <taxon>Eukaryota</taxon>
        <taxon>Metazoa</taxon>
        <taxon>Chordata</taxon>
        <taxon>Craniata</taxon>
        <taxon>Vertebrata</taxon>
        <taxon>Euteleostomi</taxon>
        <taxon>Actinopterygii</taxon>
        <taxon>Neopterygii</taxon>
        <taxon>Teleostei</taxon>
        <taxon>Neoteleostei</taxon>
        <taxon>Acanthomorphata</taxon>
        <taxon>Carangaria</taxon>
        <taxon>Carangaria incertae sedis</taxon>
        <taxon>Centropomidae</taxon>
        <taxon>Lates</taxon>
    </lineage>
</organism>
<dbReference type="EMBL" id="BRZM01002493">
    <property type="protein sequence ID" value="GLD74788.1"/>
    <property type="molecule type" value="Genomic_DNA"/>
</dbReference>
<feature type="compositionally biased region" description="Basic and acidic residues" evidence="1">
    <location>
        <begin position="73"/>
        <end position="113"/>
    </location>
</feature>
<accession>A0AAD3NKP4</accession>
<proteinExistence type="predicted"/>
<keyword evidence="4" id="KW-1185">Reference proteome</keyword>